<comment type="subcellular location">
    <subcellularLocation>
        <location evidence="1">Secreted</location>
    </subcellularLocation>
</comment>
<dbReference type="Gene3D" id="3.80.10.10">
    <property type="entry name" value="Ribonuclease Inhibitor"/>
    <property type="match status" value="1"/>
</dbReference>
<evidence type="ECO:0000256" key="5">
    <source>
        <dbReference type="SAM" id="MobiDB-lite"/>
    </source>
</evidence>
<keyword evidence="2" id="KW-0964">Secreted</keyword>
<evidence type="ECO:0000256" key="2">
    <source>
        <dbReference type="ARBA" id="ARBA00022525"/>
    </source>
</evidence>
<keyword evidence="3 6" id="KW-0732">Signal</keyword>
<name>A0A8J5B8M3_ZINOF</name>
<dbReference type="InterPro" id="IPR032675">
    <property type="entry name" value="LRR_dom_sf"/>
</dbReference>
<reference evidence="7 8" key="1">
    <citation type="submission" date="2020-08" db="EMBL/GenBank/DDBJ databases">
        <title>Plant Genome Project.</title>
        <authorList>
            <person name="Zhang R.-G."/>
        </authorList>
    </citation>
    <scope>NUCLEOTIDE SEQUENCE [LARGE SCALE GENOMIC DNA]</scope>
    <source>
        <tissue evidence="7">Rhizome</tissue>
    </source>
</reference>
<feature type="region of interest" description="Disordered" evidence="5">
    <location>
        <begin position="458"/>
        <end position="505"/>
    </location>
</feature>
<dbReference type="GO" id="GO:0005576">
    <property type="term" value="C:extracellular region"/>
    <property type="evidence" value="ECO:0007669"/>
    <property type="project" value="UniProtKB-SubCell"/>
</dbReference>
<dbReference type="InterPro" id="IPR051582">
    <property type="entry name" value="LRR_extensin-like_regulator"/>
</dbReference>
<evidence type="ECO:0000256" key="3">
    <source>
        <dbReference type="ARBA" id="ARBA00022729"/>
    </source>
</evidence>
<comment type="caution">
    <text evidence="7">The sequence shown here is derived from an EMBL/GenBank/DDBJ whole genome shotgun (WGS) entry which is preliminary data.</text>
</comment>
<evidence type="ECO:0000313" key="7">
    <source>
        <dbReference type="EMBL" id="KAG6466391.1"/>
    </source>
</evidence>
<dbReference type="Proteomes" id="UP000734854">
    <property type="component" value="Unassembled WGS sequence"/>
</dbReference>
<dbReference type="PANTHER" id="PTHR32093">
    <property type="entry name" value="LEUCINE-RICH REPEAT EXTENSIN-LIKE PROTEIN 3-RELATED"/>
    <property type="match status" value="1"/>
</dbReference>
<gene>
    <name evidence="7" type="ORF">ZIOFF_075807</name>
</gene>
<dbReference type="AlphaFoldDB" id="A0A8J5B8M3"/>
<feature type="chain" id="PRO_5035223503" evidence="6">
    <location>
        <begin position="29"/>
        <end position="573"/>
    </location>
</feature>
<organism evidence="7 8">
    <name type="scientific">Zingiber officinale</name>
    <name type="common">Ginger</name>
    <name type="synonym">Amomum zingiber</name>
    <dbReference type="NCBI Taxonomy" id="94328"/>
    <lineage>
        <taxon>Eukaryota</taxon>
        <taxon>Viridiplantae</taxon>
        <taxon>Streptophyta</taxon>
        <taxon>Embryophyta</taxon>
        <taxon>Tracheophyta</taxon>
        <taxon>Spermatophyta</taxon>
        <taxon>Magnoliopsida</taxon>
        <taxon>Liliopsida</taxon>
        <taxon>Zingiberales</taxon>
        <taxon>Zingiberaceae</taxon>
        <taxon>Zingiber</taxon>
    </lineage>
</organism>
<dbReference type="SUPFAM" id="SSF52058">
    <property type="entry name" value="L domain-like"/>
    <property type="match status" value="1"/>
</dbReference>
<protein>
    <submittedName>
        <fullName evidence="7">Uncharacterized protein</fullName>
    </submittedName>
</protein>
<proteinExistence type="predicted"/>
<evidence type="ECO:0000313" key="8">
    <source>
        <dbReference type="Proteomes" id="UP000734854"/>
    </source>
</evidence>
<keyword evidence="4" id="KW-0677">Repeat</keyword>
<sequence length="573" mass="62613">MATYRITLSDLLLWLALLSPFLLLPSHAQPPQCGCEAPAPAPSASILNPDPDLFLNRKQYLAYLVIQLFKLTITCDPQNVTASWVGFRPCATYQGFYCEAPPNSPETPTIASVDFNGFRLCAPTLVGFLDQLPDLALFHANSNNFSGPVPDLTGLPFLYQLDLSNNDHSGAFPADLLPLANLSFLDIRFNRFVGTVAPAIFSLGLDAFFLNNNLFNQPLPETLGSSPVAYLTLAYNGFTGPIPRSIGNMSNTLLEVLFLGNKLSGCLPVEIGLLGNITVFDAGDNYLTGKIPWAFGCLRKVEQLNLARNLLYGEVPDAVCLLAKTGEGNLANLSLSGNYFTSLGPACWELIKNQSAVGVIDVRMNCIKWLPDQRPWEECLSQARELQMGSYEEQRFSHIETVNLAANEFPQVEQEVEVDTRIGEVDQAVKDVFDDHASNPKEGAEVDEQGSNVKEVVGEPTNVKEAAPTEGVLPDPIPAAKDGDNKKDGSSDVVPPTQPAQATQKNKTWANLFRNNRKPTLDVSLEQYEAKGERLSFDFDNINDIEDTMGFCLVGCFMGQHPGINGVYAIVNQ</sequence>
<keyword evidence="8" id="KW-1185">Reference proteome</keyword>
<dbReference type="EMBL" id="JACMSC010000178">
    <property type="protein sequence ID" value="KAG6466391.1"/>
    <property type="molecule type" value="Genomic_DNA"/>
</dbReference>
<feature type="signal peptide" evidence="6">
    <location>
        <begin position="1"/>
        <end position="28"/>
    </location>
</feature>
<evidence type="ECO:0000256" key="4">
    <source>
        <dbReference type="ARBA" id="ARBA00022737"/>
    </source>
</evidence>
<evidence type="ECO:0000256" key="6">
    <source>
        <dbReference type="SAM" id="SignalP"/>
    </source>
</evidence>
<accession>A0A8J5B8M3</accession>
<evidence type="ECO:0000256" key="1">
    <source>
        <dbReference type="ARBA" id="ARBA00004613"/>
    </source>
</evidence>
<dbReference type="PANTHER" id="PTHR32093:SF128">
    <property type="entry name" value="LEUCINE-RICH REPEAT-CONTAINING N-TERMINAL PLANT-TYPE DOMAIN-CONTAINING PROTEIN"/>
    <property type="match status" value="1"/>
</dbReference>
<feature type="compositionally biased region" description="Basic and acidic residues" evidence="5">
    <location>
        <begin position="481"/>
        <end position="490"/>
    </location>
</feature>